<keyword evidence="2 7" id="KW-0645">Protease</keyword>
<dbReference type="InterPro" id="IPR054613">
    <property type="entry name" value="Peptidase_S78_dom"/>
</dbReference>
<reference evidence="7" key="1">
    <citation type="journal article" date="2021" name="Proc. Natl. Acad. Sci. U.S.A.">
        <title>A Catalog of Tens of Thousands of Viruses from Human Metagenomes Reveals Hidden Associations with Chronic Diseases.</title>
        <authorList>
            <person name="Tisza M.J."/>
            <person name="Buck C.B."/>
        </authorList>
    </citation>
    <scope>NUCLEOTIDE SEQUENCE</scope>
    <source>
        <strain evidence="7">CtBtV12</strain>
    </source>
</reference>
<evidence type="ECO:0000256" key="1">
    <source>
        <dbReference type="ARBA" id="ARBA00022612"/>
    </source>
</evidence>
<dbReference type="NCBIfam" id="TIGR01543">
    <property type="entry name" value="proheadase_HK97"/>
    <property type="match status" value="1"/>
</dbReference>
<evidence type="ECO:0000256" key="3">
    <source>
        <dbReference type="ARBA" id="ARBA00022801"/>
    </source>
</evidence>
<keyword evidence="3" id="KW-0378">Hydrolase</keyword>
<dbReference type="EMBL" id="BK015999">
    <property type="protein sequence ID" value="DAF88931.1"/>
    <property type="molecule type" value="Genomic_DNA"/>
</dbReference>
<keyword evidence="5" id="KW-1273">Viral capsid maturation</keyword>
<dbReference type="GO" id="GO:0006508">
    <property type="term" value="P:proteolysis"/>
    <property type="evidence" value="ECO:0007669"/>
    <property type="project" value="UniProtKB-KW"/>
</dbReference>
<proteinExistence type="predicted"/>
<accession>A0A8S5U3A3</accession>
<protein>
    <submittedName>
        <fullName evidence="7">Prohead serine protease</fullName>
    </submittedName>
</protein>
<keyword evidence="1" id="KW-1188">Viral release from host cell</keyword>
<evidence type="ECO:0000313" key="7">
    <source>
        <dbReference type="EMBL" id="DAF88931.1"/>
    </source>
</evidence>
<sequence>MGDGFTEQIDPHAFDDQLGGDVRALIDHDTRLVLGRTCAGTLTLRVDEHGLWGSIAVNEGDQDALNLYARVQRGDVSQCSIGFDITEEEQIQRGNGWHFTIRRLTLYEVSVVTFPAYEDTGVEARGRSVKAMRRRALEQWKKDMKGRIHHGTQNDSEQA</sequence>
<feature type="domain" description="Prohead serine protease" evidence="6">
    <location>
        <begin position="4"/>
        <end position="133"/>
    </location>
</feature>
<evidence type="ECO:0000256" key="2">
    <source>
        <dbReference type="ARBA" id="ARBA00022670"/>
    </source>
</evidence>
<name>A0A8S5U3A3_9CAUD</name>
<evidence type="ECO:0000256" key="5">
    <source>
        <dbReference type="ARBA" id="ARBA00023045"/>
    </source>
</evidence>
<dbReference type="GO" id="GO:0008233">
    <property type="term" value="F:peptidase activity"/>
    <property type="evidence" value="ECO:0007669"/>
    <property type="project" value="UniProtKB-KW"/>
</dbReference>
<keyword evidence="4" id="KW-0118">Viral capsid assembly</keyword>
<dbReference type="GO" id="GO:0046797">
    <property type="term" value="P:viral procapsid maturation"/>
    <property type="evidence" value="ECO:0007669"/>
    <property type="project" value="UniProtKB-KW"/>
</dbReference>
<dbReference type="InterPro" id="IPR006433">
    <property type="entry name" value="Prohead_protease"/>
</dbReference>
<organism evidence="7">
    <name type="scientific">Myoviridae sp. ctBtV12</name>
    <dbReference type="NCBI Taxonomy" id="2825049"/>
    <lineage>
        <taxon>Viruses</taxon>
        <taxon>Duplodnaviria</taxon>
        <taxon>Heunggongvirae</taxon>
        <taxon>Uroviricota</taxon>
        <taxon>Caudoviricetes</taxon>
    </lineage>
</organism>
<dbReference type="Pfam" id="PF04586">
    <property type="entry name" value="Peptidase_S78"/>
    <property type="match status" value="1"/>
</dbReference>
<evidence type="ECO:0000259" key="6">
    <source>
        <dbReference type="Pfam" id="PF04586"/>
    </source>
</evidence>
<evidence type="ECO:0000256" key="4">
    <source>
        <dbReference type="ARBA" id="ARBA00022950"/>
    </source>
</evidence>